<evidence type="ECO:0000313" key="1">
    <source>
        <dbReference type="EMBL" id="KIK78642.1"/>
    </source>
</evidence>
<dbReference type="HOGENOM" id="CLU_208067_0_0_1"/>
<dbReference type="EMBL" id="KN826525">
    <property type="protein sequence ID" value="KIK78642.1"/>
    <property type="molecule type" value="Genomic_DNA"/>
</dbReference>
<reference evidence="2" key="2">
    <citation type="submission" date="2015-01" db="EMBL/GenBank/DDBJ databases">
        <title>Evolutionary Origins and Diversification of the Mycorrhizal Mutualists.</title>
        <authorList>
            <consortium name="DOE Joint Genome Institute"/>
            <consortium name="Mycorrhizal Genomics Consortium"/>
            <person name="Kohler A."/>
            <person name="Kuo A."/>
            <person name="Nagy L.G."/>
            <person name="Floudas D."/>
            <person name="Copeland A."/>
            <person name="Barry K.W."/>
            <person name="Cichocki N."/>
            <person name="Veneault-Fourrey C."/>
            <person name="LaButti K."/>
            <person name="Lindquist E.A."/>
            <person name="Lipzen A."/>
            <person name="Lundell T."/>
            <person name="Morin E."/>
            <person name="Murat C."/>
            <person name="Riley R."/>
            <person name="Ohm R."/>
            <person name="Sun H."/>
            <person name="Tunlid A."/>
            <person name="Henrissat B."/>
            <person name="Grigoriev I.V."/>
            <person name="Hibbett D.S."/>
            <person name="Martin F."/>
        </authorList>
    </citation>
    <scope>NUCLEOTIDE SEQUENCE [LARGE SCALE GENOMIC DNA]</scope>
    <source>
        <strain evidence="2">Ve08.2h10</strain>
    </source>
</reference>
<proteinExistence type="predicted"/>
<keyword evidence="2" id="KW-1185">Reference proteome</keyword>
<reference evidence="1 2" key="1">
    <citation type="submission" date="2014-04" db="EMBL/GenBank/DDBJ databases">
        <authorList>
            <consortium name="DOE Joint Genome Institute"/>
            <person name="Kuo A."/>
            <person name="Kohler A."/>
            <person name="Jargeat P."/>
            <person name="Nagy L.G."/>
            <person name="Floudas D."/>
            <person name="Copeland A."/>
            <person name="Barry K.W."/>
            <person name="Cichocki N."/>
            <person name="Veneault-Fourrey C."/>
            <person name="LaButti K."/>
            <person name="Lindquist E.A."/>
            <person name="Lipzen A."/>
            <person name="Lundell T."/>
            <person name="Morin E."/>
            <person name="Murat C."/>
            <person name="Sun H."/>
            <person name="Tunlid A."/>
            <person name="Henrissat B."/>
            <person name="Grigoriev I.V."/>
            <person name="Hibbett D.S."/>
            <person name="Martin F."/>
            <person name="Nordberg H.P."/>
            <person name="Cantor M.N."/>
            <person name="Hua S.X."/>
        </authorList>
    </citation>
    <scope>NUCLEOTIDE SEQUENCE [LARGE SCALE GENOMIC DNA]</scope>
    <source>
        <strain evidence="1 2">Ve08.2h10</strain>
    </source>
</reference>
<gene>
    <name evidence="1" type="ORF">PAXRUDRAFT_163431</name>
</gene>
<accession>A0A0D0C689</accession>
<evidence type="ECO:0000313" key="2">
    <source>
        <dbReference type="Proteomes" id="UP000054538"/>
    </source>
</evidence>
<dbReference type="InParanoid" id="A0A0D0C689"/>
<organism evidence="1 2">
    <name type="scientific">Paxillus rubicundulus Ve08.2h10</name>
    <dbReference type="NCBI Taxonomy" id="930991"/>
    <lineage>
        <taxon>Eukaryota</taxon>
        <taxon>Fungi</taxon>
        <taxon>Dikarya</taxon>
        <taxon>Basidiomycota</taxon>
        <taxon>Agaricomycotina</taxon>
        <taxon>Agaricomycetes</taxon>
        <taxon>Agaricomycetidae</taxon>
        <taxon>Boletales</taxon>
        <taxon>Paxilineae</taxon>
        <taxon>Paxillaceae</taxon>
        <taxon>Paxillus</taxon>
    </lineage>
</organism>
<dbReference type="OrthoDB" id="2668963at2759"/>
<name>A0A0D0C689_9AGAM</name>
<protein>
    <submittedName>
        <fullName evidence="1">Uncharacterized protein</fullName>
    </submittedName>
</protein>
<sequence length="55" mass="6326">MTGCPKSQTKKTQIVSEHQEEAIADAVKIYQEDQQKPENERKSLCTICCEVEGRW</sequence>
<dbReference type="Proteomes" id="UP000054538">
    <property type="component" value="Unassembled WGS sequence"/>
</dbReference>
<dbReference type="AlphaFoldDB" id="A0A0D0C689"/>